<evidence type="ECO:0000256" key="1">
    <source>
        <dbReference type="SAM" id="MobiDB-lite"/>
    </source>
</evidence>
<dbReference type="Proteomes" id="UP001472677">
    <property type="component" value="Unassembled WGS sequence"/>
</dbReference>
<proteinExistence type="predicted"/>
<comment type="caution">
    <text evidence="2">The sequence shown here is derived from an EMBL/GenBank/DDBJ whole genome shotgun (WGS) entry which is preliminary data.</text>
</comment>
<accession>A0ABR2E6Z6</accession>
<sequence>MVPALQFCSNFPVIPGMPRIMYQQRDRISSETVEPQTNSDDSPGDVNSHGSCNVGSSTRNDDLIDMELLPAADKDGQALVTTDTMEESLMIDAAGCEDRNGHTEESSACDLTVPMMAPKSQNVCDLVVQCWWLKMFKIVITCSQEANVEFSNQKHT</sequence>
<reference evidence="2 3" key="1">
    <citation type="journal article" date="2024" name="G3 (Bethesda)">
        <title>Genome assembly of Hibiscus sabdariffa L. provides insights into metabolisms of medicinal natural products.</title>
        <authorList>
            <person name="Kim T."/>
        </authorList>
    </citation>
    <scope>NUCLEOTIDE SEQUENCE [LARGE SCALE GENOMIC DNA]</scope>
    <source>
        <strain evidence="2">TK-2024</strain>
        <tissue evidence="2">Old leaves</tissue>
    </source>
</reference>
<feature type="compositionally biased region" description="Polar residues" evidence="1">
    <location>
        <begin position="30"/>
        <end position="41"/>
    </location>
</feature>
<organism evidence="2 3">
    <name type="scientific">Hibiscus sabdariffa</name>
    <name type="common">roselle</name>
    <dbReference type="NCBI Taxonomy" id="183260"/>
    <lineage>
        <taxon>Eukaryota</taxon>
        <taxon>Viridiplantae</taxon>
        <taxon>Streptophyta</taxon>
        <taxon>Embryophyta</taxon>
        <taxon>Tracheophyta</taxon>
        <taxon>Spermatophyta</taxon>
        <taxon>Magnoliopsida</taxon>
        <taxon>eudicotyledons</taxon>
        <taxon>Gunneridae</taxon>
        <taxon>Pentapetalae</taxon>
        <taxon>rosids</taxon>
        <taxon>malvids</taxon>
        <taxon>Malvales</taxon>
        <taxon>Malvaceae</taxon>
        <taxon>Malvoideae</taxon>
        <taxon>Hibiscus</taxon>
    </lineage>
</organism>
<feature type="region of interest" description="Disordered" evidence="1">
    <location>
        <begin position="27"/>
        <end position="54"/>
    </location>
</feature>
<evidence type="ECO:0000313" key="2">
    <source>
        <dbReference type="EMBL" id="KAK8553807.1"/>
    </source>
</evidence>
<protein>
    <submittedName>
        <fullName evidence="2">Uncharacterized protein</fullName>
    </submittedName>
</protein>
<keyword evidence="3" id="KW-1185">Reference proteome</keyword>
<dbReference type="EMBL" id="JBBPBM010000019">
    <property type="protein sequence ID" value="KAK8553807.1"/>
    <property type="molecule type" value="Genomic_DNA"/>
</dbReference>
<evidence type="ECO:0000313" key="3">
    <source>
        <dbReference type="Proteomes" id="UP001472677"/>
    </source>
</evidence>
<name>A0ABR2E6Z6_9ROSI</name>
<gene>
    <name evidence="2" type="ORF">V6N12_030790</name>
</gene>